<dbReference type="InterPro" id="IPR001849">
    <property type="entry name" value="PH_domain"/>
</dbReference>
<dbReference type="SUPFAM" id="SSF103657">
    <property type="entry name" value="BAR/IMD domain-like"/>
    <property type="match status" value="1"/>
</dbReference>
<accession>A0AAX4HG19</accession>
<evidence type="ECO:0000256" key="4">
    <source>
        <dbReference type="PROSITE-ProRule" id="PRU00288"/>
    </source>
</evidence>
<protein>
    <recommendedName>
        <fullName evidence="5">ADP-ribosylation factor GTPase-activating protein</fullName>
    </recommendedName>
</protein>
<keyword evidence="2 4" id="KW-0863">Zinc-finger</keyword>
<dbReference type="RefSeq" id="XP_062879878.1">
    <property type="nucleotide sequence ID" value="XM_063023808.1"/>
</dbReference>
<evidence type="ECO:0000256" key="5">
    <source>
        <dbReference type="RuleBase" id="RU369028"/>
    </source>
</evidence>
<dbReference type="InterPro" id="IPR037278">
    <property type="entry name" value="ARFGAP/RecO"/>
</dbReference>
<dbReference type="GO" id="GO:0005096">
    <property type="term" value="F:GTPase activator activity"/>
    <property type="evidence" value="ECO:0007669"/>
    <property type="project" value="UniProtKB-KW"/>
</dbReference>
<dbReference type="GO" id="GO:0006891">
    <property type="term" value="P:intra-Golgi vesicle-mediated transport"/>
    <property type="evidence" value="ECO:0007669"/>
    <property type="project" value="TreeGrafter"/>
</dbReference>
<evidence type="ECO:0000256" key="1">
    <source>
        <dbReference type="ARBA" id="ARBA00022723"/>
    </source>
</evidence>
<dbReference type="InterPro" id="IPR011993">
    <property type="entry name" value="PH-like_dom_sf"/>
</dbReference>
<dbReference type="Proteomes" id="UP001338582">
    <property type="component" value="Chromosome 6"/>
</dbReference>
<dbReference type="SUPFAM" id="SSF57863">
    <property type="entry name" value="ArfGap/RecO-like zinc finger"/>
    <property type="match status" value="1"/>
</dbReference>
<keyword evidence="5" id="KW-0677">Repeat</keyword>
<dbReference type="Pfam" id="PF01412">
    <property type="entry name" value="ArfGap"/>
    <property type="match status" value="1"/>
</dbReference>
<proteinExistence type="predicted"/>
<evidence type="ECO:0000259" key="8">
    <source>
        <dbReference type="PROSITE" id="PS50115"/>
    </source>
</evidence>
<dbReference type="GO" id="GO:0008270">
    <property type="term" value="F:zinc ion binding"/>
    <property type="evidence" value="ECO:0007669"/>
    <property type="project" value="UniProtKB-KW"/>
</dbReference>
<evidence type="ECO:0000256" key="2">
    <source>
        <dbReference type="ARBA" id="ARBA00022771"/>
    </source>
</evidence>
<dbReference type="GeneID" id="88175951"/>
<keyword evidence="3 5" id="KW-0862">Zinc</keyword>
<dbReference type="PANTHER" id="PTHR23180">
    <property type="entry name" value="CENTAURIN/ARF"/>
    <property type="match status" value="1"/>
</dbReference>
<dbReference type="Pfam" id="PF00169">
    <property type="entry name" value="PH"/>
    <property type="match status" value="1"/>
</dbReference>
<dbReference type="Gene3D" id="1.20.1270.60">
    <property type="entry name" value="Arfaptin homology (AH) domain/BAR domain"/>
    <property type="match status" value="1"/>
</dbReference>
<comment type="function">
    <text evidence="5">GTPase-activating protein for the ADP ribosylation factor family.</text>
</comment>
<dbReference type="GO" id="GO:0005768">
    <property type="term" value="C:endosome"/>
    <property type="evidence" value="ECO:0007669"/>
    <property type="project" value="TreeGrafter"/>
</dbReference>
<keyword evidence="1 5" id="KW-0479">Metal-binding</keyword>
<dbReference type="AlphaFoldDB" id="A0AAX4HG19"/>
<dbReference type="Gene3D" id="2.30.29.30">
    <property type="entry name" value="Pleckstrin-homology domain (PH domain)/Phosphotyrosine-binding domain (PTB)"/>
    <property type="match status" value="1"/>
</dbReference>
<comment type="subcellular location">
    <subcellularLocation>
        <location evidence="5">Cytoplasm</location>
    </subcellularLocation>
</comment>
<dbReference type="Gene3D" id="1.10.220.150">
    <property type="entry name" value="Arf GTPase activating protein"/>
    <property type="match status" value="1"/>
</dbReference>
<dbReference type="SUPFAM" id="SSF50729">
    <property type="entry name" value="PH domain-like"/>
    <property type="match status" value="1"/>
</dbReference>
<dbReference type="CDD" id="cd08204">
    <property type="entry name" value="ArfGap"/>
    <property type="match status" value="1"/>
</dbReference>
<feature type="region of interest" description="Disordered" evidence="6">
    <location>
        <begin position="489"/>
        <end position="508"/>
    </location>
</feature>
<evidence type="ECO:0000256" key="6">
    <source>
        <dbReference type="SAM" id="MobiDB-lite"/>
    </source>
</evidence>
<dbReference type="PROSITE" id="PS50115">
    <property type="entry name" value="ARFGAP"/>
    <property type="match status" value="1"/>
</dbReference>
<dbReference type="PROSITE" id="PS50003">
    <property type="entry name" value="PH_DOMAIN"/>
    <property type="match status" value="1"/>
</dbReference>
<feature type="compositionally biased region" description="Basic and acidic residues" evidence="6">
    <location>
        <begin position="489"/>
        <end position="498"/>
    </location>
</feature>
<name>A0AAX4HG19_9ASCO</name>
<dbReference type="KEGG" id="asau:88175951"/>
<evidence type="ECO:0000256" key="3">
    <source>
        <dbReference type="ARBA" id="ARBA00022833"/>
    </source>
</evidence>
<keyword evidence="5" id="KW-0343">GTPase activation</keyword>
<dbReference type="SMART" id="SM00105">
    <property type="entry name" value="ArfGap"/>
    <property type="match status" value="1"/>
</dbReference>
<keyword evidence="5" id="KW-0963">Cytoplasm</keyword>
<feature type="domain" description="PH" evidence="7">
    <location>
        <begin position="534"/>
        <end position="632"/>
    </location>
</feature>
<keyword evidence="10" id="KW-1185">Reference proteome</keyword>
<sequence length="908" mass="103149">MSTVFPLALPYTASQPEKSALRKIVFRDDLDHRRVTLLVENAKCTSISHTYTELGLSVDEPLRYVANELLSLPLLLNVPQAYHRVKLHVDVSGLNPISNPENELFIVKSTGPESELSELQTLLLLNEWESAPQEISKISFKDLVPTEDLNIVIVNDSVQNETFSGLVSVSVWEKSAKGHFFLFKFNVWVDPITPELIEPSLPRTVESEEVSDKQFSVKELRKAFHFDLQDGPEFRKVLNRYEHDAPRIKRGFLQLHEELKGFERIVGQLMLRRNKIIDIIGVILDAQFNPLLSKLNVHAAFAAKFALIFNAFQSNCSFIVEEILSQPLISKISTYCSVPLAEPGYESSPKKKMFEKQSKEFYDWLNKYLSNEKDRPQLKLLLKRKTFELLKFDYLNSLNLASNNQYFNQFLENLMKFSHLSQTNGLLDYNLFLDNKESQQLLDEKCRLYLHTLSRFNSEKLQLRQMIETCQSNEELTLLLKESPINFSEKKKAPDSGRPRINTQSLDPDQIFPASPIAQPNTGLSVVSHDTDQNPNMSGILYALGGQGKLGWHKEWVVLRNGQLMEFSDWRNGTSPINRPIDVAIASVKPFNHDKRNYCFEIISSSGHKHVFQALNNEERNHWMKALYNAGQITNRLISSGPNQLIDLAVQSKPRLHAVPRGQGSPVSIYSGRFQAEDDLLATVRAVEGSANDICADCGSADSVEWISLNNLVVVCLKCSSCHRNMGSHISKVKSLKLDNFKAEQRVLLKYINNNSVNAYLEETVSEKLTPDASDELRLRYIRHKYEQKTFLSPTENLNAELVRLVRKIDVAGVAKSLNCGADPNLNIQVSNTSWSEPRTVSLFEYSLKKLVEVEVQDQPRKFFVISELLILNNCKVLGTKDISADIGLSEQALNFWKEKAALYGPAQ</sequence>
<feature type="domain" description="Arf-GAP" evidence="8">
    <location>
        <begin position="678"/>
        <end position="802"/>
    </location>
</feature>
<dbReference type="InterPro" id="IPR038508">
    <property type="entry name" value="ArfGAP_dom_sf"/>
</dbReference>
<dbReference type="InterPro" id="IPR027267">
    <property type="entry name" value="AH/BAR_dom_sf"/>
</dbReference>
<dbReference type="SMART" id="SM00233">
    <property type="entry name" value="PH"/>
    <property type="match status" value="1"/>
</dbReference>
<evidence type="ECO:0000259" key="7">
    <source>
        <dbReference type="PROSITE" id="PS50003"/>
    </source>
</evidence>
<dbReference type="InterPro" id="IPR001164">
    <property type="entry name" value="ArfGAP_dom"/>
</dbReference>
<reference evidence="9 10" key="1">
    <citation type="submission" date="2023-10" db="EMBL/GenBank/DDBJ databases">
        <title>Draft Genome Sequence of Candida saopaulonensis from a very Premature Infant with Sepsis.</title>
        <authorList>
            <person name="Ning Y."/>
            <person name="Dai R."/>
            <person name="Xiao M."/>
            <person name="Xu Y."/>
            <person name="Yan Q."/>
            <person name="Zhang L."/>
        </authorList>
    </citation>
    <scope>NUCLEOTIDE SEQUENCE [LARGE SCALE GENOMIC DNA]</scope>
    <source>
        <strain evidence="9 10">19XY460</strain>
    </source>
</reference>
<evidence type="ECO:0000313" key="10">
    <source>
        <dbReference type="Proteomes" id="UP001338582"/>
    </source>
</evidence>
<gene>
    <name evidence="9" type="ORF">PUMCH_004891</name>
</gene>
<dbReference type="GO" id="GO:0005802">
    <property type="term" value="C:trans-Golgi network"/>
    <property type="evidence" value="ECO:0007669"/>
    <property type="project" value="TreeGrafter"/>
</dbReference>
<dbReference type="PANTHER" id="PTHR23180:SF160">
    <property type="entry name" value="ADP-RIBOSYLATION FACTOR GTPASE-ACTIVATING PROTEIN EFFECTOR PROTEIN 1"/>
    <property type="match status" value="1"/>
</dbReference>
<organism evidence="9 10">
    <name type="scientific">Australozyma saopauloensis</name>
    <dbReference type="NCBI Taxonomy" id="291208"/>
    <lineage>
        <taxon>Eukaryota</taxon>
        <taxon>Fungi</taxon>
        <taxon>Dikarya</taxon>
        <taxon>Ascomycota</taxon>
        <taxon>Saccharomycotina</taxon>
        <taxon>Pichiomycetes</taxon>
        <taxon>Metschnikowiaceae</taxon>
        <taxon>Australozyma</taxon>
    </lineage>
</organism>
<dbReference type="CDD" id="cd00821">
    <property type="entry name" value="PH"/>
    <property type="match status" value="1"/>
</dbReference>
<evidence type="ECO:0000313" key="9">
    <source>
        <dbReference type="EMBL" id="WPK27500.1"/>
    </source>
</evidence>
<dbReference type="InterPro" id="IPR045258">
    <property type="entry name" value="ACAP1/2/3-like"/>
</dbReference>
<dbReference type="EMBL" id="CP138899">
    <property type="protein sequence ID" value="WPK27500.1"/>
    <property type="molecule type" value="Genomic_DNA"/>
</dbReference>
<keyword evidence="5" id="KW-0040">ANK repeat</keyword>